<comment type="similarity">
    <text evidence="2">Belongs to the YajC family.</text>
</comment>
<evidence type="ECO:0008006" key="14">
    <source>
        <dbReference type="Google" id="ProtNLM"/>
    </source>
</evidence>
<dbReference type="PANTHER" id="PTHR33909">
    <property type="entry name" value="SEC TRANSLOCON ACCESSORY COMPLEX SUBUNIT YAJC"/>
    <property type="match status" value="1"/>
</dbReference>
<sequence>MQNLQGLLLPVLLFAALGLMMFFSVRKQKRQVAETKRMQDAIVPGTRVMTTSGLHGTVTAVADDTIELEIAPGVYTTWVRAAVREVIVPAPVEPLDGGATPAGGSSPVLGEGVGDADPSILQKRNTDLG</sequence>
<dbReference type="InterPro" id="IPR003849">
    <property type="entry name" value="Preprotein_translocase_YajC"/>
</dbReference>
<evidence type="ECO:0000256" key="2">
    <source>
        <dbReference type="ARBA" id="ARBA00006742"/>
    </source>
</evidence>
<comment type="caution">
    <text evidence="12">The sequence shown here is derived from an EMBL/GenBank/DDBJ whole genome shotgun (WGS) entry which is preliminary data.</text>
</comment>
<feature type="region of interest" description="Disordered" evidence="10">
    <location>
        <begin position="93"/>
        <end position="129"/>
    </location>
</feature>
<evidence type="ECO:0000256" key="7">
    <source>
        <dbReference type="ARBA" id="ARBA00022989"/>
    </source>
</evidence>
<keyword evidence="8" id="KW-0811">Translocation</keyword>
<dbReference type="NCBIfam" id="TIGR00739">
    <property type="entry name" value="yajC"/>
    <property type="match status" value="1"/>
</dbReference>
<dbReference type="Pfam" id="PF02699">
    <property type="entry name" value="YajC"/>
    <property type="match status" value="1"/>
</dbReference>
<dbReference type="SMART" id="SM01323">
    <property type="entry name" value="YajC"/>
    <property type="match status" value="1"/>
</dbReference>
<evidence type="ECO:0000256" key="10">
    <source>
        <dbReference type="SAM" id="MobiDB-lite"/>
    </source>
</evidence>
<keyword evidence="7 11" id="KW-1133">Transmembrane helix</keyword>
<name>A0A917T962_9ACTN</name>
<keyword evidence="13" id="KW-1185">Reference proteome</keyword>
<gene>
    <name evidence="12" type="ORF">GCM10011594_37570</name>
</gene>
<evidence type="ECO:0000313" key="12">
    <source>
        <dbReference type="EMBL" id="GGM14079.1"/>
    </source>
</evidence>
<dbReference type="EMBL" id="BMNA01000012">
    <property type="protein sequence ID" value="GGM14079.1"/>
    <property type="molecule type" value="Genomic_DNA"/>
</dbReference>
<accession>A0A917T962</accession>
<dbReference type="Proteomes" id="UP000655208">
    <property type="component" value="Unassembled WGS sequence"/>
</dbReference>
<evidence type="ECO:0000313" key="13">
    <source>
        <dbReference type="Proteomes" id="UP000655208"/>
    </source>
</evidence>
<reference evidence="12" key="1">
    <citation type="journal article" date="2014" name="Int. J. Syst. Evol. Microbiol.">
        <title>Complete genome sequence of Corynebacterium casei LMG S-19264T (=DSM 44701T), isolated from a smear-ripened cheese.</title>
        <authorList>
            <consortium name="US DOE Joint Genome Institute (JGI-PGF)"/>
            <person name="Walter F."/>
            <person name="Albersmeier A."/>
            <person name="Kalinowski J."/>
            <person name="Ruckert C."/>
        </authorList>
    </citation>
    <scope>NUCLEOTIDE SEQUENCE</scope>
    <source>
        <strain evidence="12">CGMCC 4.7308</strain>
    </source>
</reference>
<evidence type="ECO:0000256" key="8">
    <source>
        <dbReference type="ARBA" id="ARBA00023010"/>
    </source>
</evidence>
<evidence type="ECO:0000256" key="5">
    <source>
        <dbReference type="ARBA" id="ARBA00022692"/>
    </source>
</evidence>
<keyword evidence="5 11" id="KW-0812">Transmembrane</keyword>
<keyword evidence="3" id="KW-0813">Transport</keyword>
<keyword evidence="6" id="KW-0653">Protein transport</keyword>
<evidence type="ECO:0000256" key="9">
    <source>
        <dbReference type="ARBA" id="ARBA00023136"/>
    </source>
</evidence>
<keyword evidence="9 11" id="KW-0472">Membrane</keyword>
<reference evidence="12" key="2">
    <citation type="submission" date="2020-09" db="EMBL/GenBank/DDBJ databases">
        <authorList>
            <person name="Sun Q."/>
            <person name="Zhou Y."/>
        </authorList>
    </citation>
    <scope>NUCLEOTIDE SEQUENCE</scope>
    <source>
        <strain evidence="12">CGMCC 4.7308</strain>
    </source>
</reference>
<organism evidence="12 13">
    <name type="scientific">Nakamurella endophytica</name>
    <dbReference type="NCBI Taxonomy" id="1748367"/>
    <lineage>
        <taxon>Bacteria</taxon>
        <taxon>Bacillati</taxon>
        <taxon>Actinomycetota</taxon>
        <taxon>Actinomycetes</taxon>
        <taxon>Nakamurellales</taxon>
        <taxon>Nakamurellaceae</taxon>
        <taxon>Nakamurella</taxon>
    </lineage>
</organism>
<proteinExistence type="inferred from homology"/>
<feature type="transmembrane region" description="Helical" evidence="11">
    <location>
        <begin position="6"/>
        <end position="25"/>
    </location>
</feature>
<dbReference type="RefSeq" id="WP_188944249.1">
    <property type="nucleotide sequence ID" value="NZ_BMNA01000012.1"/>
</dbReference>
<dbReference type="AlphaFoldDB" id="A0A917T962"/>
<protein>
    <recommendedName>
        <fullName evidence="14">Preprotein translocase subunit YajC</fullName>
    </recommendedName>
</protein>
<evidence type="ECO:0000256" key="11">
    <source>
        <dbReference type="SAM" id="Phobius"/>
    </source>
</evidence>
<evidence type="ECO:0000256" key="1">
    <source>
        <dbReference type="ARBA" id="ARBA00004162"/>
    </source>
</evidence>
<evidence type="ECO:0000256" key="4">
    <source>
        <dbReference type="ARBA" id="ARBA00022475"/>
    </source>
</evidence>
<evidence type="ECO:0000256" key="6">
    <source>
        <dbReference type="ARBA" id="ARBA00022927"/>
    </source>
</evidence>
<dbReference type="GO" id="GO:0005886">
    <property type="term" value="C:plasma membrane"/>
    <property type="evidence" value="ECO:0007669"/>
    <property type="project" value="UniProtKB-SubCell"/>
</dbReference>
<keyword evidence="4" id="KW-1003">Cell membrane</keyword>
<evidence type="ECO:0000256" key="3">
    <source>
        <dbReference type="ARBA" id="ARBA00022448"/>
    </source>
</evidence>
<comment type="subcellular location">
    <subcellularLocation>
        <location evidence="1">Cell membrane</location>
        <topology evidence="1">Single-pass membrane protein</topology>
    </subcellularLocation>
</comment>
<dbReference type="GO" id="GO:0015031">
    <property type="term" value="P:protein transport"/>
    <property type="evidence" value="ECO:0007669"/>
    <property type="project" value="UniProtKB-KW"/>
</dbReference>
<dbReference type="PANTHER" id="PTHR33909:SF1">
    <property type="entry name" value="SEC TRANSLOCON ACCESSORY COMPLEX SUBUNIT YAJC"/>
    <property type="match status" value="1"/>
</dbReference>